<sequence length="303" mass="32709">MGEPIPAWPGEKVVAGRTTLFVRSTPEERGEAAVFVHGLAGSATNWTDLMGELRDVVRGHAVDLPGFGLSPPPPDGDYTVTGFARVVARFIAGLDAGPVHLFGNSLGGAVSVRVAAERPELVRSLTLISPALPDLTPRLGPIRTAVAGTPLLGPFALGQLRRLPPEQRVRASMEMIYHDPSAVHPRRVAEAVASVRERDGMPYGDRAILGALRGLIAEYFRRGPRNLWREAARVEAPTLLIHGRYDRLVDPRRAARAGRAFPHLRNVLLPHCGHVAQMECPALVAREFRSLRAEAVPSGYPGG</sequence>
<dbReference type="InterPro" id="IPR029058">
    <property type="entry name" value="AB_hydrolase_fold"/>
</dbReference>
<dbReference type="SUPFAM" id="SSF53474">
    <property type="entry name" value="alpha/beta-Hydrolases"/>
    <property type="match status" value="1"/>
</dbReference>
<dbReference type="OrthoDB" id="27092at2"/>
<protein>
    <submittedName>
        <fullName evidence="2">Alpha/beta fold hydrolase</fullName>
    </submittedName>
</protein>
<keyword evidence="3" id="KW-1185">Reference proteome</keyword>
<dbReference type="PANTHER" id="PTHR46438">
    <property type="entry name" value="ALPHA/BETA-HYDROLASES SUPERFAMILY PROTEIN"/>
    <property type="match status" value="1"/>
</dbReference>
<proteinExistence type="predicted"/>
<evidence type="ECO:0000259" key="1">
    <source>
        <dbReference type="Pfam" id="PF00561"/>
    </source>
</evidence>
<organism evidence="2 3">
    <name type="scientific">Bailinhaonella thermotolerans</name>
    <dbReference type="NCBI Taxonomy" id="1070861"/>
    <lineage>
        <taxon>Bacteria</taxon>
        <taxon>Bacillati</taxon>
        <taxon>Actinomycetota</taxon>
        <taxon>Actinomycetes</taxon>
        <taxon>Streptosporangiales</taxon>
        <taxon>Streptosporangiaceae</taxon>
        <taxon>Bailinhaonella</taxon>
    </lineage>
</organism>
<dbReference type="AlphaFoldDB" id="A0A3A4AX72"/>
<dbReference type="Pfam" id="PF00561">
    <property type="entry name" value="Abhydrolase_1"/>
    <property type="match status" value="1"/>
</dbReference>
<dbReference type="Proteomes" id="UP000265768">
    <property type="component" value="Unassembled WGS sequence"/>
</dbReference>
<dbReference type="PANTHER" id="PTHR46438:SF11">
    <property type="entry name" value="LIPASE-RELATED"/>
    <property type="match status" value="1"/>
</dbReference>
<gene>
    <name evidence="2" type="ORF">D5H75_12000</name>
</gene>
<dbReference type="RefSeq" id="WP_119926452.1">
    <property type="nucleotide sequence ID" value="NZ_QZEY01000003.1"/>
</dbReference>
<dbReference type="InterPro" id="IPR000073">
    <property type="entry name" value="AB_hydrolase_1"/>
</dbReference>
<dbReference type="Gene3D" id="3.40.50.1820">
    <property type="entry name" value="alpha/beta hydrolase"/>
    <property type="match status" value="1"/>
</dbReference>
<reference evidence="2 3" key="1">
    <citation type="submission" date="2018-09" db="EMBL/GenBank/DDBJ databases">
        <title>YIM 75507 draft genome.</title>
        <authorList>
            <person name="Tang S."/>
            <person name="Feng Y."/>
        </authorList>
    </citation>
    <scope>NUCLEOTIDE SEQUENCE [LARGE SCALE GENOMIC DNA]</scope>
    <source>
        <strain evidence="2 3">YIM 75507</strain>
    </source>
</reference>
<dbReference type="EMBL" id="QZEY01000003">
    <property type="protein sequence ID" value="RJL33493.1"/>
    <property type="molecule type" value="Genomic_DNA"/>
</dbReference>
<dbReference type="PRINTS" id="PR00111">
    <property type="entry name" value="ABHYDROLASE"/>
</dbReference>
<evidence type="ECO:0000313" key="3">
    <source>
        <dbReference type="Proteomes" id="UP000265768"/>
    </source>
</evidence>
<accession>A0A3A4AX72</accession>
<evidence type="ECO:0000313" key="2">
    <source>
        <dbReference type="EMBL" id="RJL33493.1"/>
    </source>
</evidence>
<keyword evidence="2" id="KW-0378">Hydrolase</keyword>
<comment type="caution">
    <text evidence="2">The sequence shown here is derived from an EMBL/GenBank/DDBJ whole genome shotgun (WGS) entry which is preliminary data.</text>
</comment>
<feature type="domain" description="AB hydrolase-1" evidence="1">
    <location>
        <begin position="34"/>
        <end position="279"/>
    </location>
</feature>
<dbReference type="GO" id="GO:0016787">
    <property type="term" value="F:hydrolase activity"/>
    <property type="evidence" value="ECO:0007669"/>
    <property type="project" value="UniProtKB-KW"/>
</dbReference>
<name>A0A3A4AX72_9ACTN</name>